<proteinExistence type="predicted"/>
<sequence length="224" mass="23669">MFVISKYSRRARGHVVACDLLRAVLHSACDLAAERHNEAMYARLAEDFGGYLVTDSDPMTVAEILATDGGRHCAPGFGLFSDRRGLYAPAFDELCTTEGAVYGCAGLHSGGFVRQSIAVVVSWRCATANGRRAGWQMSPAGWCGDKMPCLCNDCLRVVMLTVDECIQQADDSGMIPCECGGDVCPCGYCDSILAGLVAGVRDGEALGLAVAGPVEWSPGKGFGK</sequence>
<comment type="caution">
    <text evidence="1">The sequence shown here is derived from an EMBL/GenBank/DDBJ whole genome shotgun (WGS) entry which is preliminary data.</text>
</comment>
<dbReference type="Proteomes" id="UP000070186">
    <property type="component" value="Unassembled WGS sequence"/>
</dbReference>
<evidence type="ECO:0000313" key="2">
    <source>
        <dbReference type="Proteomes" id="UP000070186"/>
    </source>
</evidence>
<organism evidence="1 2">
    <name type="scientific">Dechloromonas denitrificans</name>
    <dbReference type="NCBI Taxonomy" id="281362"/>
    <lineage>
        <taxon>Bacteria</taxon>
        <taxon>Pseudomonadati</taxon>
        <taxon>Pseudomonadota</taxon>
        <taxon>Betaproteobacteria</taxon>
        <taxon>Rhodocyclales</taxon>
        <taxon>Azonexaceae</taxon>
        <taxon>Dechloromonas</taxon>
    </lineage>
</organism>
<name>A0A133XLC8_9RHOO</name>
<dbReference type="STRING" id="281362.AT959_05160"/>
<keyword evidence="2" id="KW-1185">Reference proteome</keyword>
<dbReference type="AlphaFoldDB" id="A0A133XLC8"/>
<accession>A0A133XLC8</accession>
<gene>
    <name evidence="1" type="ORF">AT959_05160</name>
</gene>
<dbReference type="EMBL" id="LODL01000010">
    <property type="protein sequence ID" value="KXB31744.1"/>
    <property type="molecule type" value="Genomic_DNA"/>
</dbReference>
<dbReference type="RefSeq" id="WP_066881286.1">
    <property type="nucleotide sequence ID" value="NZ_LODL01000010.1"/>
</dbReference>
<evidence type="ECO:0000313" key="1">
    <source>
        <dbReference type="EMBL" id="KXB31744.1"/>
    </source>
</evidence>
<protein>
    <submittedName>
        <fullName evidence="1">Uncharacterized protein</fullName>
    </submittedName>
</protein>
<reference evidence="1 2" key="1">
    <citation type="submission" date="2015-12" db="EMBL/GenBank/DDBJ databases">
        <title>Nitrous oxide reduction kinetics distinguish bacteria harboring typical versus atypical NosZ.</title>
        <authorList>
            <person name="Yoon S."/>
            <person name="Nissen S."/>
            <person name="Park D."/>
            <person name="Sanford R.A."/>
            <person name="Loeffler F.E."/>
        </authorList>
    </citation>
    <scope>NUCLEOTIDE SEQUENCE [LARGE SCALE GENOMIC DNA]</scope>
    <source>
        <strain evidence="1 2">ATCC BAA-841</strain>
    </source>
</reference>